<gene>
    <name evidence="1" type="ORF">QE417_000275</name>
</gene>
<reference evidence="2" key="1">
    <citation type="submission" date="2023-07" db="EMBL/GenBank/DDBJ databases">
        <title>Functional and genomic diversity of the sorghum phyllosphere microbiome.</title>
        <authorList>
            <person name="Shade A."/>
        </authorList>
    </citation>
    <scope>NUCLEOTIDE SEQUENCE [LARGE SCALE GENOMIC DNA]</scope>
    <source>
        <strain evidence="2">SORGH_AS_0422</strain>
    </source>
</reference>
<protein>
    <submittedName>
        <fullName evidence="1">Uncharacterized protein</fullName>
    </submittedName>
</protein>
<dbReference type="Proteomes" id="UP001258315">
    <property type="component" value="Unassembled WGS sequence"/>
</dbReference>
<evidence type="ECO:0000313" key="2">
    <source>
        <dbReference type="Proteomes" id="UP001258315"/>
    </source>
</evidence>
<comment type="caution">
    <text evidence="1">The sequence shown here is derived from an EMBL/GenBank/DDBJ whole genome shotgun (WGS) entry which is preliminary data.</text>
</comment>
<proteinExistence type="predicted"/>
<accession>A0ABU3GN45</accession>
<evidence type="ECO:0000313" key="1">
    <source>
        <dbReference type="EMBL" id="MDT3401203.1"/>
    </source>
</evidence>
<keyword evidence="2" id="KW-1185">Reference proteome</keyword>
<name>A0ABU3GN45_9SPHI</name>
<dbReference type="EMBL" id="JAVLVU010000001">
    <property type="protein sequence ID" value="MDT3401203.1"/>
    <property type="molecule type" value="Genomic_DNA"/>
</dbReference>
<sequence>MFIIDAAGMLTEGPCDLIRVTTLCVTYFITVAGQSYNFLTVAKRAPVF</sequence>
<organism evidence="1 2">
    <name type="scientific">Mucilaginibacter terrae</name>
    <dbReference type="NCBI Taxonomy" id="1955052"/>
    <lineage>
        <taxon>Bacteria</taxon>
        <taxon>Pseudomonadati</taxon>
        <taxon>Bacteroidota</taxon>
        <taxon>Sphingobacteriia</taxon>
        <taxon>Sphingobacteriales</taxon>
        <taxon>Sphingobacteriaceae</taxon>
        <taxon>Mucilaginibacter</taxon>
    </lineage>
</organism>